<keyword evidence="5" id="KW-1185">Reference proteome</keyword>
<comment type="similarity">
    <text evidence="1">Belongs to the MlaA family.</text>
</comment>
<evidence type="ECO:0000256" key="2">
    <source>
        <dbReference type="ARBA" id="ARBA00022729"/>
    </source>
</evidence>
<dbReference type="AlphaFoldDB" id="A0A9E9P1P9"/>
<protein>
    <submittedName>
        <fullName evidence="4">VacJ family lipoprotein</fullName>
    </submittedName>
</protein>
<dbReference type="PANTHER" id="PTHR30035">
    <property type="entry name" value="LIPOPROTEIN VACJ-RELATED"/>
    <property type="match status" value="1"/>
</dbReference>
<reference evidence="4" key="1">
    <citation type="journal article" date="2022" name="Front. Microbiol.">
        <title>New perspectives on an old grouping: The genomic and phenotypic variability of Oxalobacter formigenes and the implications for calcium oxalate stone prevention.</title>
        <authorList>
            <person name="Chmiel J.A."/>
            <person name="Carr C."/>
            <person name="Stuivenberg G.A."/>
            <person name="Venema R."/>
            <person name="Chanyi R.M."/>
            <person name="Al K.F."/>
            <person name="Giguere D."/>
            <person name="Say H."/>
            <person name="Akouris P.P."/>
            <person name="Dominguez Romero S.A."/>
            <person name="Kwong A."/>
            <person name="Tai V."/>
            <person name="Koval S.F."/>
            <person name="Razvi H."/>
            <person name="Bjazevic J."/>
            <person name="Burton J.P."/>
        </authorList>
    </citation>
    <scope>NUCLEOTIDE SEQUENCE</scope>
    <source>
        <strain evidence="4">WoOx3</strain>
    </source>
</reference>
<keyword evidence="4" id="KW-0449">Lipoprotein</keyword>
<evidence type="ECO:0000313" key="5">
    <source>
        <dbReference type="Proteomes" id="UP001156215"/>
    </source>
</evidence>
<keyword evidence="2" id="KW-0732">Signal</keyword>
<evidence type="ECO:0000313" key="4">
    <source>
        <dbReference type="EMBL" id="WAW09072.1"/>
    </source>
</evidence>
<dbReference type="EMBL" id="CP098242">
    <property type="protein sequence ID" value="WAW09072.1"/>
    <property type="molecule type" value="Genomic_DNA"/>
</dbReference>
<dbReference type="PRINTS" id="PR01805">
    <property type="entry name" value="VACJLIPOPROT"/>
</dbReference>
<gene>
    <name evidence="4" type="ORF">NB640_07195</name>
</gene>
<dbReference type="Proteomes" id="UP001156215">
    <property type="component" value="Chromosome"/>
</dbReference>
<sequence length="335" mass="35895">MSLTSKLTKICAAASLAVLVTGCTHSPNDPLEGYNRQAFYFNEAMDTVVVKPIAHGYHDLVPDVIQTMVSNFFGNIADVWIAFNNFLQGRGDEGFSDVSRIMINTFAGVGGLIDVASDAGLPKHNEDFGQTLGVWGAPPGPYFVIPILGPSTIRDTIAAPADYWFGDPITYIGNSREGLMWGLVALRGISKRAELIDAASVIDDAAIDKYEFIRDAYLQRRQRLVHDKDLSDDQWETVDEKNKRIEGQTWLPSSEVRPQPSPVEKTAVTTTEAEAAPAEASAQTTAETPETVVAPTAAADAVPATDDSVADSAPEKDKPAQASGPASAETAALIN</sequence>
<evidence type="ECO:0000256" key="1">
    <source>
        <dbReference type="ARBA" id="ARBA00010634"/>
    </source>
</evidence>
<dbReference type="Pfam" id="PF04333">
    <property type="entry name" value="MlaA"/>
    <property type="match status" value="1"/>
</dbReference>
<proteinExistence type="inferred from homology"/>
<dbReference type="GO" id="GO:0120010">
    <property type="term" value="P:intermembrane phospholipid transfer"/>
    <property type="evidence" value="ECO:0007669"/>
    <property type="project" value="TreeGrafter"/>
</dbReference>
<dbReference type="InterPro" id="IPR007428">
    <property type="entry name" value="MlaA"/>
</dbReference>
<evidence type="ECO:0000256" key="3">
    <source>
        <dbReference type="SAM" id="MobiDB-lite"/>
    </source>
</evidence>
<feature type="region of interest" description="Disordered" evidence="3">
    <location>
        <begin position="246"/>
        <end position="335"/>
    </location>
</feature>
<organism evidence="4 5">
    <name type="scientific">Oxalobacter vibrioformis</name>
    <dbReference type="NCBI Taxonomy" id="933080"/>
    <lineage>
        <taxon>Bacteria</taxon>
        <taxon>Pseudomonadati</taxon>
        <taxon>Pseudomonadota</taxon>
        <taxon>Betaproteobacteria</taxon>
        <taxon>Burkholderiales</taxon>
        <taxon>Oxalobacteraceae</taxon>
        <taxon>Oxalobacter</taxon>
    </lineage>
</organism>
<dbReference type="KEGG" id="ovb:NB640_07195"/>
<feature type="compositionally biased region" description="Low complexity" evidence="3">
    <location>
        <begin position="266"/>
        <end position="312"/>
    </location>
</feature>
<dbReference type="PANTHER" id="PTHR30035:SF3">
    <property type="entry name" value="INTERMEMBRANE PHOSPHOLIPID TRANSPORT SYSTEM LIPOPROTEIN MLAA"/>
    <property type="match status" value="1"/>
</dbReference>
<dbReference type="PROSITE" id="PS51257">
    <property type="entry name" value="PROKAR_LIPOPROTEIN"/>
    <property type="match status" value="1"/>
</dbReference>
<accession>A0A9E9P1P9</accession>
<name>A0A9E9P1P9_9BURK</name>
<dbReference type="RefSeq" id="WP_269308065.1">
    <property type="nucleotide sequence ID" value="NZ_CP098242.1"/>
</dbReference>
<dbReference type="GO" id="GO:0016020">
    <property type="term" value="C:membrane"/>
    <property type="evidence" value="ECO:0007669"/>
    <property type="project" value="InterPro"/>
</dbReference>